<organism evidence="1 2">
    <name type="scientific">Dictyobacter formicarum</name>
    <dbReference type="NCBI Taxonomy" id="2778368"/>
    <lineage>
        <taxon>Bacteria</taxon>
        <taxon>Bacillati</taxon>
        <taxon>Chloroflexota</taxon>
        <taxon>Ktedonobacteria</taxon>
        <taxon>Ktedonobacterales</taxon>
        <taxon>Dictyobacteraceae</taxon>
        <taxon>Dictyobacter</taxon>
    </lineage>
</organism>
<comment type="caution">
    <text evidence="1">The sequence shown here is derived from an EMBL/GenBank/DDBJ whole genome shotgun (WGS) entry which is preliminary data.</text>
</comment>
<gene>
    <name evidence="1" type="ORF">KSZ_48030</name>
</gene>
<evidence type="ECO:0000313" key="1">
    <source>
        <dbReference type="EMBL" id="GHO86797.1"/>
    </source>
</evidence>
<reference evidence="1 2" key="1">
    <citation type="journal article" date="2021" name="Int. J. Syst. Evol. Microbiol.">
        <title>Reticulibacter mediterranei gen. nov., sp. nov., within the new family Reticulibacteraceae fam. nov., and Ktedonospora formicarum gen. nov., sp. nov., Ktedonobacter robiniae sp. nov., Dictyobacter formicarum sp. nov. and Dictyobacter arantiisoli sp. nov., belonging to the class Ktedonobacteria.</title>
        <authorList>
            <person name="Yabe S."/>
            <person name="Zheng Y."/>
            <person name="Wang C.M."/>
            <person name="Sakai Y."/>
            <person name="Abe K."/>
            <person name="Yokota A."/>
            <person name="Donadio S."/>
            <person name="Cavaletti L."/>
            <person name="Monciardini P."/>
        </authorList>
    </citation>
    <scope>NUCLEOTIDE SEQUENCE [LARGE SCALE GENOMIC DNA]</scope>
    <source>
        <strain evidence="1 2">SOSP1-9</strain>
    </source>
</reference>
<evidence type="ECO:0008006" key="3">
    <source>
        <dbReference type="Google" id="ProtNLM"/>
    </source>
</evidence>
<name>A0ABQ3VLN4_9CHLR</name>
<dbReference type="EMBL" id="BNJJ01000014">
    <property type="protein sequence ID" value="GHO86797.1"/>
    <property type="molecule type" value="Genomic_DNA"/>
</dbReference>
<protein>
    <recommendedName>
        <fullName evidence="3">LysR substrate-binding domain-containing protein</fullName>
    </recommendedName>
</protein>
<dbReference type="RefSeq" id="WP_201364411.1">
    <property type="nucleotide sequence ID" value="NZ_BNJJ01000014.1"/>
</dbReference>
<sequence length="102" mass="11945">MYESPKQETTGTTSSFIHRLGAKIALLPTRGFFQQQTLTAIPVRTTYPGTTGKSILPYRESDSWYTICIAWIRYQSIQTRWDIERHVARLLHRRWGNTNKSR</sequence>
<evidence type="ECO:0000313" key="2">
    <source>
        <dbReference type="Proteomes" id="UP000635565"/>
    </source>
</evidence>
<keyword evidence="2" id="KW-1185">Reference proteome</keyword>
<proteinExistence type="predicted"/>
<dbReference type="Proteomes" id="UP000635565">
    <property type="component" value="Unassembled WGS sequence"/>
</dbReference>
<accession>A0ABQ3VLN4</accession>